<proteinExistence type="predicted"/>
<dbReference type="InterPro" id="IPR002931">
    <property type="entry name" value="Transglutaminase-like"/>
</dbReference>
<name>A0A2K2FAF8_9CLOT</name>
<protein>
    <recommendedName>
        <fullName evidence="1">Transglutaminase-like domain-containing protein</fullName>
    </recommendedName>
</protein>
<accession>A0A2K2FAF8</accession>
<comment type="caution">
    <text evidence="2">The sequence shown here is derived from an EMBL/GenBank/DDBJ whole genome shotgun (WGS) entry which is preliminary data.</text>
</comment>
<dbReference type="PANTHER" id="PTHR35532">
    <property type="entry name" value="SIMILAR TO POLYHYDROXYALKANOATE DEPOLYMERASE"/>
    <property type="match status" value="1"/>
</dbReference>
<dbReference type="Proteomes" id="UP000236151">
    <property type="component" value="Unassembled WGS sequence"/>
</dbReference>
<evidence type="ECO:0000313" key="2">
    <source>
        <dbReference type="EMBL" id="PNT97049.1"/>
    </source>
</evidence>
<gene>
    <name evidence="2" type="ORF">CDQ84_14080</name>
</gene>
<dbReference type="EMBL" id="NIOJ01000041">
    <property type="protein sequence ID" value="PNT97049.1"/>
    <property type="molecule type" value="Genomic_DNA"/>
</dbReference>
<evidence type="ECO:0000313" key="3">
    <source>
        <dbReference type="Proteomes" id="UP000236151"/>
    </source>
</evidence>
<dbReference type="SUPFAM" id="SSF54001">
    <property type="entry name" value="Cysteine proteinases"/>
    <property type="match status" value="2"/>
</dbReference>
<feature type="domain" description="Transglutaminase-like" evidence="1">
    <location>
        <begin position="148"/>
        <end position="207"/>
    </location>
</feature>
<dbReference type="Gene3D" id="2.60.40.1120">
    <property type="entry name" value="Carboxypeptidase-like, regulatory domain"/>
    <property type="match status" value="1"/>
</dbReference>
<dbReference type="RefSeq" id="WP_103082376.1">
    <property type="nucleotide sequence ID" value="NZ_CP021850.1"/>
</dbReference>
<dbReference type="Pfam" id="PF01841">
    <property type="entry name" value="Transglut_core"/>
    <property type="match status" value="2"/>
</dbReference>
<dbReference type="OrthoDB" id="9787782at2"/>
<sequence>MFTAKTIEKIEKAFKRVEADVARYKEVFDSATDVERICLKYYYAYMPVSDLATYDASLFLKIIRQTLKVHEMNIFNVDIPEDIFLNYVLQYRVNNENIEYNRELFFNELYGRIKGKTMYDAALEVNYWCLEKATYKATNPRTVSPLTLIRNAKGRCGEESTFTVTAMRSVGIPARQIYTPRWAHCDSNHAWVEVYIDGRWRFLGACEPEPALDRGWFTGPASRGMLIHTRAFSGIFYSNEEITYGNEIYNELNLTRNYAEAKKLTVKVKNTGARKIKIRFEIPNSCELSPIAVLEADSNGEVSFTTGLGDLQIHATDGERFLTHKVDVRMQDTVILDFNNAVLKETGTSTMKFVPPAGKAEDKDMPGDPSVHAARIQHCNEVRTAYENTFITEERGREIAKSYEGFHTDIVHLLMESKGNHEEIIKFLDGDNGIPFKYKILLLKALPEKDLTDSTCEMLNDHLVYAYPYRDCYYEDVFAKYVLNPRILTEMLYPYRAFINSYFNEETKKAFAENPRRIYDFINEEIQDATEMDYKTLIASAKGTLQLKRGSKVSRDVLFVSICRSLGIPARFNPVDGELEYYKDGEFVRLVSRKAKETSKLTLNCEEKLRYARNFTIARLVGGEYQTLSLWRHETSEFDLEEGCYRVLTGQRLTDGSMLLNAYYLEMKKGEDVVLEVSIPKERNQMEWITLPDDNIPAQPVDIGLSSALYREYNILAYIEPAKEPTEHFLRELMNASETIKGRQVGIVLIAAGRNHTLEQVLKEFPDIRLIETEDTTFAEKLLARLGLPAGNYPVQTMIRKTTEGMAALYYCSGYCVGSVDLMLKCI</sequence>
<dbReference type="InterPro" id="IPR038765">
    <property type="entry name" value="Papain-like_cys_pep_sf"/>
</dbReference>
<keyword evidence="3" id="KW-1185">Reference proteome</keyword>
<organism evidence="2 3">
    <name type="scientific">Clostridium thermosuccinogenes</name>
    <dbReference type="NCBI Taxonomy" id="84032"/>
    <lineage>
        <taxon>Bacteria</taxon>
        <taxon>Bacillati</taxon>
        <taxon>Bacillota</taxon>
        <taxon>Clostridia</taxon>
        <taxon>Eubacteriales</taxon>
        <taxon>Clostridiaceae</taxon>
        <taxon>Clostridium</taxon>
    </lineage>
</organism>
<reference evidence="2 3" key="1">
    <citation type="submission" date="2017-06" db="EMBL/GenBank/DDBJ databases">
        <title>Investigating the central metabolism of Clostridium thermosuccinogenes.</title>
        <authorList>
            <person name="Koendjbiharie J.G."/>
            <person name="van Kranenburg R."/>
        </authorList>
    </citation>
    <scope>NUCLEOTIDE SEQUENCE [LARGE SCALE GENOMIC DNA]</scope>
    <source>
        <strain evidence="2 3">DSM 5806</strain>
    </source>
</reference>
<dbReference type="PANTHER" id="PTHR35532:SF5">
    <property type="entry name" value="CARBOHYDRATE-BINDING DOMAIN-CONTAINING PROTEIN"/>
    <property type="match status" value="1"/>
</dbReference>
<dbReference type="SMART" id="SM00460">
    <property type="entry name" value="TGc"/>
    <property type="match status" value="1"/>
</dbReference>
<dbReference type="AlphaFoldDB" id="A0A2K2FAF8"/>
<evidence type="ECO:0000259" key="1">
    <source>
        <dbReference type="SMART" id="SM00460"/>
    </source>
</evidence>
<dbReference type="Gene3D" id="3.10.620.30">
    <property type="match status" value="1"/>
</dbReference>
<dbReference type="KEGG" id="cthd:CDO33_04755"/>